<dbReference type="AlphaFoldDB" id="A0A835I9Z8"/>
<dbReference type="PANTHER" id="PTHR47469:SF2">
    <property type="entry name" value="OS06G0597600 PROTEIN"/>
    <property type="match status" value="1"/>
</dbReference>
<dbReference type="InterPro" id="IPR036188">
    <property type="entry name" value="FAD/NAD-bd_sf"/>
</dbReference>
<keyword evidence="2" id="KW-1185">Reference proteome</keyword>
<evidence type="ECO:0000313" key="1">
    <source>
        <dbReference type="EMBL" id="KAF9612708.1"/>
    </source>
</evidence>
<dbReference type="PANTHER" id="PTHR47469">
    <property type="entry name" value="MONOOXYGENASE-LIKE"/>
    <property type="match status" value="1"/>
</dbReference>
<reference evidence="1 2" key="1">
    <citation type="submission" date="2020-10" db="EMBL/GenBank/DDBJ databases">
        <title>The Coptis chinensis genome and diversification of protoberbering-type alkaloids.</title>
        <authorList>
            <person name="Wang B."/>
            <person name="Shu S."/>
            <person name="Song C."/>
            <person name="Liu Y."/>
        </authorList>
    </citation>
    <scope>NUCLEOTIDE SEQUENCE [LARGE SCALE GENOMIC DNA]</scope>
    <source>
        <strain evidence="1">HL-2020</strain>
        <tissue evidence="1">Leaf</tissue>
    </source>
</reference>
<name>A0A835I9Z8_9MAGN</name>
<dbReference type="PROSITE" id="PS51257">
    <property type="entry name" value="PROKAR_LIPOPROTEIN"/>
    <property type="match status" value="1"/>
</dbReference>
<dbReference type="Gene3D" id="3.50.50.60">
    <property type="entry name" value="FAD/NAD(P)-binding domain"/>
    <property type="match status" value="1"/>
</dbReference>
<gene>
    <name evidence="1" type="ORF">IFM89_003250</name>
</gene>
<sequence>MKGRAVVVGGSIGGISCAHALIKAGWDVVVIEKTCTPPTGSPTGAGLALDPQSQKCIVSWLPQPDLLYDSTLPLTIDLDGIVEILFCLHISLLTPDSQANYIQFEKEADPQSGVDSNFSPSLNCPSSSSSSFSTILSWYQLSDPSEKQTTLTCLAIFFTIRGWESLVWNGCHLADEALELPCIVLDLMAII</sequence>
<dbReference type="EMBL" id="JADFTS010000003">
    <property type="protein sequence ID" value="KAF9612708.1"/>
    <property type="molecule type" value="Genomic_DNA"/>
</dbReference>
<evidence type="ECO:0000313" key="2">
    <source>
        <dbReference type="Proteomes" id="UP000631114"/>
    </source>
</evidence>
<protein>
    <submittedName>
        <fullName evidence="1">Uncharacterized protein</fullName>
    </submittedName>
</protein>
<proteinExistence type="predicted"/>
<dbReference type="Pfam" id="PF13450">
    <property type="entry name" value="NAD_binding_8"/>
    <property type="match status" value="1"/>
</dbReference>
<accession>A0A835I9Z8</accession>
<dbReference type="Proteomes" id="UP000631114">
    <property type="component" value="Unassembled WGS sequence"/>
</dbReference>
<dbReference type="SUPFAM" id="SSF51905">
    <property type="entry name" value="FAD/NAD(P)-binding domain"/>
    <property type="match status" value="1"/>
</dbReference>
<dbReference type="OrthoDB" id="16820at2759"/>
<dbReference type="InterPro" id="IPR053212">
    <property type="entry name" value="DHP_3-monooxygenase"/>
</dbReference>
<organism evidence="1 2">
    <name type="scientific">Coptis chinensis</name>
    <dbReference type="NCBI Taxonomy" id="261450"/>
    <lineage>
        <taxon>Eukaryota</taxon>
        <taxon>Viridiplantae</taxon>
        <taxon>Streptophyta</taxon>
        <taxon>Embryophyta</taxon>
        <taxon>Tracheophyta</taxon>
        <taxon>Spermatophyta</taxon>
        <taxon>Magnoliopsida</taxon>
        <taxon>Ranunculales</taxon>
        <taxon>Ranunculaceae</taxon>
        <taxon>Coptidoideae</taxon>
        <taxon>Coptis</taxon>
    </lineage>
</organism>
<comment type="caution">
    <text evidence="1">The sequence shown here is derived from an EMBL/GenBank/DDBJ whole genome shotgun (WGS) entry which is preliminary data.</text>
</comment>